<dbReference type="NCBIfam" id="TIGR00589">
    <property type="entry name" value="ogt"/>
    <property type="match status" value="1"/>
</dbReference>
<accession>A0A1M4Z1J4</accession>
<keyword evidence="7 9" id="KW-0234">DNA repair</keyword>
<dbReference type="SUPFAM" id="SSF46767">
    <property type="entry name" value="Methylated DNA-protein cysteine methyltransferase, C-terminal domain"/>
    <property type="match status" value="1"/>
</dbReference>
<dbReference type="InterPro" id="IPR023546">
    <property type="entry name" value="MGMT"/>
</dbReference>
<evidence type="ECO:0000256" key="1">
    <source>
        <dbReference type="ARBA" id="ARBA00001286"/>
    </source>
</evidence>
<dbReference type="CDD" id="cd06445">
    <property type="entry name" value="ATase"/>
    <property type="match status" value="1"/>
</dbReference>
<comment type="miscellaneous">
    <text evidence="9">This enzyme catalyzes only one turnover and therefore is not strictly catalytic. According to one definition, an enzyme is a biocatalyst that acts repeatedly and over many reaction cycles.</text>
</comment>
<evidence type="ECO:0000256" key="2">
    <source>
        <dbReference type="ARBA" id="ARBA00008711"/>
    </source>
</evidence>
<dbReference type="Gene3D" id="3.30.160.70">
    <property type="entry name" value="Methylated DNA-protein cysteine methyltransferase domain"/>
    <property type="match status" value="1"/>
</dbReference>
<evidence type="ECO:0000259" key="10">
    <source>
        <dbReference type="Pfam" id="PF01035"/>
    </source>
</evidence>
<dbReference type="PROSITE" id="PS00374">
    <property type="entry name" value="MGMT"/>
    <property type="match status" value="1"/>
</dbReference>
<dbReference type="GO" id="GO:0006307">
    <property type="term" value="P:DNA alkylation repair"/>
    <property type="evidence" value="ECO:0007669"/>
    <property type="project" value="UniProtKB-UniRule"/>
</dbReference>
<keyword evidence="13" id="KW-1185">Reference proteome</keyword>
<dbReference type="GO" id="GO:0032259">
    <property type="term" value="P:methylation"/>
    <property type="evidence" value="ECO:0007669"/>
    <property type="project" value="UniProtKB-KW"/>
</dbReference>
<comment type="catalytic activity">
    <reaction evidence="1 9">
        <text>a 4-O-methyl-thymidine in DNA + L-cysteinyl-[protein] = a thymidine in DNA + S-methyl-L-cysteinyl-[protein]</text>
        <dbReference type="Rhea" id="RHEA:53428"/>
        <dbReference type="Rhea" id="RHEA-COMP:10131"/>
        <dbReference type="Rhea" id="RHEA-COMP:10132"/>
        <dbReference type="Rhea" id="RHEA-COMP:13555"/>
        <dbReference type="Rhea" id="RHEA-COMP:13556"/>
        <dbReference type="ChEBI" id="CHEBI:29950"/>
        <dbReference type="ChEBI" id="CHEBI:82612"/>
        <dbReference type="ChEBI" id="CHEBI:137386"/>
        <dbReference type="ChEBI" id="CHEBI:137387"/>
        <dbReference type="EC" id="2.1.1.63"/>
    </reaction>
</comment>
<dbReference type="AlphaFoldDB" id="A0A1M4Z1J4"/>
<evidence type="ECO:0000256" key="7">
    <source>
        <dbReference type="ARBA" id="ARBA00023204"/>
    </source>
</evidence>
<dbReference type="SUPFAM" id="SSF53155">
    <property type="entry name" value="Methylated DNA-protein cysteine methyltransferase domain"/>
    <property type="match status" value="1"/>
</dbReference>
<evidence type="ECO:0000256" key="4">
    <source>
        <dbReference type="ARBA" id="ARBA00022603"/>
    </source>
</evidence>
<protein>
    <recommendedName>
        <fullName evidence="9">Methylated-DNA--protein-cysteine methyltransferase</fullName>
        <ecNumber evidence="9">2.1.1.63</ecNumber>
    </recommendedName>
    <alternativeName>
        <fullName evidence="9">6-O-methylguanine-DNA methyltransferase</fullName>
        <shortName evidence="9">MGMT</shortName>
    </alternativeName>
    <alternativeName>
        <fullName evidence="9">O-6-methylguanine-DNA-alkyltransferase</fullName>
    </alternativeName>
</protein>
<dbReference type="InterPro" id="IPR036217">
    <property type="entry name" value="MethylDNA_cys_MeTrfase_DNAb"/>
</dbReference>
<keyword evidence="5 9" id="KW-0808">Transferase</keyword>
<dbReference type="Gene3D" id="1.10.10.10">
    <property type="entry name" value="Winged helix-like DNA-binding domain superfamily/Winged helix DNA-binding domain"/>
    <property type="match status" value="1"/>
</dbReference>
<comment type="function">
    <text evidence="9">Involved in the cellular defense against the biological effects of O6-methylguanine (O6-MeG) and O4-methylthymine (O4-MeT) in DNA. Repairs the methylated nucleobase in DNA by stoichiometrically transferring the methyl group to a cysteine residue in the enzyme. This is a suicide reaction: the enzyme is irreversibly inactivated.</text>
</comment>
<feature type="domain" description="Methylguanine DNA methyltransferase ribonuclease-like" evidence="11">
    <location>
        <begin position="4"/>
        <end position="75"/>
    </location>
</feature>
<keyword evidence="3 9" id="KW-0963">Cytoplasm</keyword>
<name>A0A1M4Z1J4_9CLOT</name>
<comment type="catalytic activity">
    <reaction evidence="8 9">
        <text>a 6-O-methyl-2'-deoxyguanosine in DNA + L-cysteinyl-[protein] = S-methyl-L-cysteinyl-[protein] + a 2'-deoxyguanosine in DNA</text>
        <dbReference type="Rhea" id="RHEA:24000"/>
        <dbReference type="Rhea" id="RHEA-COMP:10131"/>
        <dbReference type="Rhea" id="RHEA-COMP:10132"/>
        <dbReference type="Rhea" id="RHEA-COMP:11367"/>
        <dbReference type="Rhea" id="RHEA-COMP:11368"/>
        <dbReference type="ChEBI" id="CHEBI:29950"/>
        <dbReference type="ChEBI" id="CHEBI:82612"/>
        <dbReference type="ChEBI" id="CHEBI:85445"/>
        <dbReference type="ChEBI" id="CHEBI:85448"/>
        <dbReference type="EC" id="2.1.1.63"/>
    </reaction>
</comment>
<reference evidence="12 13" key="1">
    <citation type="submission" date="2016-11" db="EMBL/GenBank/DDBJ databases">
        <authorList>
            <person name="Jaros S."/>
            <person name="Januszkiewicz K."/>
            <person name="Wedrychowicz H."/>
        </authorList>
    </citation>
    <scope>NUCLEOTIDE SEQUENCE [LARGE SCALE GENOMIC DNA]</scope>
    <source>
        <strain evidence="12 13">DSM 17459</strain>
    </source>
</reference>
<gene>
    <name evidence="12" type="ORF">SAMN02745158_02596</name>
</gene>
<feature type="domain" description="Methylated-DNA-[protein]-cysteine S-methyltransferase DNA binding" evidence="10">
    <location>
        <begin position="80"/>
        <end position="165"/>
    </location>
</feature>
<dbReference type="InterPro" id="IPR008332">
    <property type="entry name" value="MethylG_MeTrfase_N"/>
</dbReference>
<evidence type="ECO:0000256" key="3">
    <source>
        <dbReference type="ARBA" id="ARBA00022490"/>
    </source>
</evidence>
<comment type="similarity">
    <text evidence="2 9">Belongs to the MGMT family.</text>
</comment>
<dbReference type="InterPro" id="IPR001497">
    <property type="entry name" value="MethylDNA_cys_MeTrfase_AS"/>
</dbReference>
<feature type="active site" description="Nucleophile; methyl group acceptor" evidence="9">
    <location>
        <position position="136"/>
    </location>
</feature>
<dbReference type="InterPro" id="IPR036388">
    <property type="entry name" value="WH-like_DNA-bd_sf"/>
</dbReference>
<dbReference type="STRING" id="1122155.SAMN02745158_02596"/>
<keyword evidence="4 9" id="KW-0489">Methyltransferase</keyword>
<proteinExistence type="inferred from homology"/>
<evidence type="ECO:0000313" key="13">
    <source>
        <dbReference type="Proteomes" id="UP000184245"/>
    </source>
</evidence>
<dbReference type="RefSeq" id="WP_072852415.1">
    <property type="nucleotide sequence ID" value="NZ_FQVI01000013.1"/>
</dbReference>
<evidence type="ECO:0000256" key="5">
    <source>
        <dbReference type="ARBA" id="ARBA00022679"/>
    </source>
</evidence>
<sequence length="179" mass="19483">MYYSANYDSPLGQITLASDGEHLVGVWIEGQKYFCGSVKEELVPKDGLPEFEAAKDWLNQYFAGEKPQIDELPLAPIGGEFRQEVWKLLCEIPYGEVTTYGEIARKAAEKLGKQKMSAQAVGGAVGHNPISIIIPCHRVVGANGSLTGYGGGIQKKVWLLTHEGADMRKFTVPTKGTAL</sequence>
<dbReference type="PANTHER" id="PTHR10815">
    <property type="entry name" value="METHYLATED-DNA--PROTEIN-CYSTEINE METHYLTRANSFERASE"/>
    <property type="match status" value="1"/>
</dbReference>
<dbReference type="Proteomes" id="UP000184245">
    <property type="component" value="Unassembled WGS sequence"/>
</dbReference>
<dbReference type="Pfam" id="PF01035">
    <property type="entry name" value="DNA_binding_1"/>
    <property type="match status" value="1"/>
</dbReference>
<dbReference type="HAMAP" id="MF_00772">
    <property type="entry name" value="OGT"/>
    <property type="match status" value="1"/>
</dbReference>
<evidence type="ECO:0000313" key="12">
    <source>
        <dbReference type="EMBL" id="SHF11934.1"/>
    </source>
</evidence>
<dbReference type="GO" id="GO:0003908">
    <property type="term" value="F:methylated-DNA-[protein]-cysteine S-methyltransferase activity"/>
    <property type="evidence" value="ECO:0007669"/>
    <property type="project" value="UniProtKB-UniRule"/>
</dbReference>
<dbReference type="Pfam" id="PF02870">
    <property type="entry name" value="Methyltransf_1N"/>
    <property type="match status" value="1"/>
</dbReference>
<dbReference type="EMBL" id="FQVI01000013">
    <property type="protein sequence ID" value="SHF11934.1"/>
    <property type="molecule type" value="Genomic_DNA"/>
</dbReference>
<evidence type="ECO:0000256" key="9">
    <source>
        <dbReference type="HAMAP-Rule" id="MF_00772"/>
    </source>
</evidence>
<organism evidence="12 13">
    <name type="scientific">Lactonifactor longoviformis DSM 17459</name>
    <dbReference type="NCBI Taxonomy" id="1122155"/>
    <lineage>
        <taxon>Bacteria</taxon>
        <taxon>Bacillati</taxon>
        <taxon>Bacillota</taxon>
        <taxon>Clostridia</taxon>
        <taxon>Eubacteriales</taxon>
        <taxon>Clostridiaceae</taxon>
        <taxon>Lactonifactor</taxon>
    </lineage>
</organism>
<evidence type="ECO:0000259" key="11">
    <source>
        <dbReference type="Pfam" id="PF02870"/>
    </source>
</evidence>
<evidence type="ECO:0000256" key="8">
    <source>
        <dbReference type="ARBA" id="ARBA00049348"/>
    </source>
</evidence>
<dbReference type="PANTHER" id="PTHR10815:SF5">
    <property type="entry name" value="METHYLATED-DNA--PROTEIN-CYSTEINE METHYLTRANSFERASE"/>
    <property type="match status" value="1"/>
</dbReference>
<dbReference type="OrthoDB" id="9802228at2"/>
<dbReference type="EC" id="2.1.1.63" evidence="9"/>
<dbReference type="GO" id="GO:0005737">
    <property type="term" value="C:cytoplasm"/>
    <property type="evidence" value="ECO:0007669"/>
    <property type="project" value="UniProtKB-SubCell"/>
</dbReference>
<dbReference type="InterPro" id="IPR036631">
    <property type="entry name" value="MGMT_N_sf"/>
</dbReference>
<evidence type="ECO:0000256" key="6">
    <source>
        <dbReference type="ARBA" id="ARBA00022763"/>
    </source>
</evidence>
<dbReference type="FunFam" id="1.10.10.10:FF:000214">
    <property type="entry name" value="Methylated-DNA--protein-cysteine methyltransferase"/>
    <property type="match status" value="1"/>
</dbReference>
<keyword evidence="6 9" id="KW-0227">DNA damage</keyword>
<dbReference type="InterPro" id="IPR014048">
    <property type="entry name" value="MethylDNA_cys_MeTrfase_DNA-bd"/>
</dbReference>
<comment type="subcellular location">
    <subcellularLocation>
        <location evidence="9">Cytoplasm</location>
    </subcellularLocation>
</comment>